<comment type="subcellular location">
    <subcellularLocation>
        <location evidence="9">Cytoplasm</location>
    </subcellularLocation>
</comment>
<keyword evidence="2 9" id="KW-0808">Transferase</keyword>
<dbReference type="InterPro" id="IPR016195">
    <property type="entry name" value="Pol/histidinol_Pase-like"/>
</dbReference>
<dbReference type="Pfam" id="PF17657">
    <property type="entry name" value="DNA_pol3_finger"/>
    <property type="match status" value="1"/>
</dbReference>
<dbReference type="Pfam" id="PF02811">
    <property type="entry name" value="PHP"/>
    <property type="match status" value="1"/>
</dbReference>
<dbReference type="Gene3D" id="3.20.20.140">
    <property type="entry name" value="Metal-dependent hydrolases"/>
    <property type="match status" value="1"/>
</dbReference>
<dbReference type="InterPro" id="IPR003141">
    <property type="entry name" value="Pol/His_phosphatase_N"/>
</dbReference>
<keyword evidence="4 9" id="KW-0235">DNA replication</keyword>
<dbReference type="CDD" id="cd07431">
    <property type="entry name" value="PHP_PolIIIA"/>
    <property type="match status" value="1"/>
</dbReference>
<evidence type="ECO:0000256" key="10">
    <source>
        <dbReference type="SAM" id="MobiDB-lite"/>
    </source>
</evidence>
<keyword evidence="13" id="KW-1185">Reference proteome</keyword>
<dbReference type="InterPro" id="IPR004805">
    <property type="entry name" value="DnaE2/DnaE/PolC"/>
</dbReference>
<evidence type="ECO:0000313" key="13">
    <source>
        <dbReference type="Proteomes" id="UP001183176"/>
    </source>
</evidence>
<dbReference type="CDD" id="cd04485">
    <property type="entry name" value="DnaE_OBF"/>
    <property type="match status" value="1"/>
</dbReference>
<reference evidence="13" key="1">
    <citation type="submission" date="2023-07" db="EMBL/GenBank/DDBJ databases">
        <title>30 novel species of actinomycetes from the DSMZ collection.</title>
        <authorList>
            <person name="Nouioui I."/>
        </authorList>
    </citation>
    <scope>NUCLEOTIDE SEQUENCE [LARGE SCALE GENOMIC DNA]</scope>
    <source>
        <strain evidence="13">DSM 44399</strain>
    </source>
</reference>
<dbReference type="PANTHER" id="PTHR32294">
    <property type="entry name" value="DNA POLYMERASE III SUBUNIT ALPHA"/>
    <property type="match status" value="1"/>
</dbReference>
<evidence type="ECO:0000256" key="9">
    <source>
        <dbReference type="HAMAP-Rule" id="MF_01902"/>
    </source>
</evidence>
<keyword evidence="7 9" id="KW-0234">DNA repair</keyword>
<comment type="similarity">
    <text evidence="9">Belongs to the DNA polymerase type-C family. DnaE2 subfamily.</text>
</comment>
<comment type="catalytic activity">
    <reaction evidence="8 9">
        <text>DNA(n) + a 2'-deoxyribonucleoside 5'-triphosphate = DNA(n+1) + diphosphate</text>
        <dbReference type="Rhea" id="RHEA:22508"/>
        <dbReference type="Rhea" id="RHEA-COMP:17339"/>
        <dbReference type="Rhea" id="RHEA-COMP:17340"/>
        <dbReference type="ChEBI" id="CHEBI:33019"/>
        <dbReference type="ChEBI" id="CHEBI:61560"/>
        <dbReference type="ChEBI" id="CHEBI:173112"/>
        <dbReference type="EC" id="2.7.7.7"/>
    </reaction>
</comment>
<evidence type="ECO:0000256" key="7">
    <source>
        <dbReference type="ARBA" id="ARBA00023204"/>
    </source>
</evidence>
<gene>
    <name evidence="9" type="primary">dnaE2</name>
    <name evidence="12" type="ORF">RM423_20705</name>
</gene>
<dbReference type="EMBL" id="JAVREH010000052">
    <property type="protein sequence ID" value="MDT0263798.1"/>
    <property type="molecule type" value="Genomic_DNA"/>
</dbReference>
<accession>A0ABU2JHR2</accession>
<dbReference type="Proteomes" id="UP001183176">
    <property type="component" value="Unassembled WGS sequence"/>
</dbReference>
<evidence type="ECO:0000256" key="4">
    <source>
        <dbReference type="ARBA" id="ARBA00022705"/>
    </source>
</evidence>
<dbReference type="SUPFAM" id="SSF89550">
    <property type="entry name" value="PHP domain-like"/>
    <property type="match status" value="1"/>
</dbReference>
<dbReference type="PANTHER" id="PTHR32294:SF4">
    <property type="entry name" value="ERROR-PRONE DNA POLYMERASE"/>
    <property type="match status" value="1"/>
</dbReference>
<organism evidence="12 13">
    <name type="scientific">Jatrophihabitans lederbergiae</name>
    <dbReference type="NCBI Taxonomy" id="3075547"/>
    <lineage>
        <taxon>Bacteria</taxon>
        <taxon>Bacillati</taxon>
        <taxon>Actinomycetota</taxon>
        <taxon>Actinomycetes</taxon>
        <taxon>Jatrophihabitantales</taxon>
        <taxon>Jatrophihabitantaceae</taxon>
        <taxon>Jatrophihabitans</taxon>
    </lineage>
</organism>
<dbReference type="Pfam" id="PF07733">
    <property type="entry name" value="DNA_pol3_alpha"/>
    <property type="match status" value="1"/>
</dbReference>
<keyword evidence="6 9" id="KW-0239">DNA-directed DNA polymerase</keyword>
<dbReference type="NCBIfam" id="TIGR00594">
    <property type="entry name" value="polc"/>
    <property type="match status" value="1"/>
</dbReference>
<dbReference type="InterPro" id="IPR029460">
    <property type="entry name" value="DNAPol_HHH"/>
</dbReference>
<evidence type="ECO:0000313" key="12">
    <source>
        <dbReference type="EMBL" id="MDT0263798.1"/>
    </source>
</evidence>
<dbReference type="Gene3D" id="1.10.150.870">
    <property type="match status" value="1"/>
</dbReference>
<dbReference type="InterPro" id="IPR023073">
    <property type="entry name" value="DnaE2"/>
</dbReference>
<keyword evidence="1 9" id="KW-0963">Cytoplasm</keyword>
<evidence type="ECO:0000256" key="6">
    <source>
        <dbReference type="ARBA" id="ARBA00022932"/>
    </source>
</evidence>
<feature type="compositionally biased region" description="Low complexity" evidence="10">
    <location>
        <begin position="64"/>
        <end position="77"/>
    </location>
</feature>
<protein>
    <recommendedName>
        <fullName evidence="9">Error-prone DNA polymerase</fullName>
        <ecNumber evidence="9">2.7.7.7</ecNumber>
    </recommendedName>
</protein>
<feature type="region of interest" description="Disordered" evidence="10">
    <location>
        <begin position="888"/>
        <end position="912"/>
    </location>
</feature>
<dbReference type="Pfam" id="PF14579">
    <property type="entry name" value="HHH_6"/>
    <property type="match status" value="1"/>
</dbReference>
<feature type="domain" description="Polymerase/histidinol phosphatase N-terminal" evidence="11">
    <location>
        <begin position="82"/>
        <end position="149"/>
    </location>
</feature>
<evidence type="ECO:0000256" key="1">
    <source>
        <dbReference type="ARBA" id="ARBA00022490"/>
    </source>
</evidence>
<dbReference type="InterPro" id="IPR004013">
    <property type="entry name" value="PHP_dom"/>
</dbReference>
<evidence type="ECO:0000259" key="11">
    <source>
        <dbReference type="SMART" id="SM00481"/>
    </source>
</evidence>
<proteinExistence type="inferred from homology"/>
<keyword evidence="3 9" id="KW-0548">Nucleotidyltransferase</keyword>
<evidence type="ECO:0000256" key="8">
    <source>
        <dbReference type="ARBA" id="ARBA00049244"/>
    </source>
</evidence>
<feature type="region of interest" description="Disordered" evidence="10">
    <location>
        <begin position="1"/>
        <end position="78"/>
    </location>
</feature>
<dbReference type="InterPro" id="IPR040982">
    <property type="entry name" value="DNA_pol3_finger"/>
</dbReference>
<evidence type="ECO:0000256" key="5">
    <source>
        <dbReference type="ARBA" id="ARBA00022763"/>
    </source>
</evidence>
<dbReference type="EC" id="2.7.7.7" evidence="9"/>
<name>A0ABU2JHR2_9ACTN</name>
<evidence type="ECO:0000256" key="3">
    <source>
        <dbReference type="ARBA" id="ARBA00022695"/>
    </source>
</evidence>
<dbReference type="NCBIfam" id="NF004225">
    <property type="entry name" value="PRK05672.1"/>
    <property type="match status" value="1"/>
</dbReference>
<dbReference type="InterPro" id="IPR011708">
    <property type="entry name" value="DNA_pol3_alpha_NTPase_dom"/>
</dbReference>
<dbReference type="RefSeq" id="WP_311424942.1">
    <property type="nucleotide sequence ID" value="NZ_JAVREH010000052.1"/>
</dbReference>
<evidence type="ECO:0000256" key="2">
    <source>
        <dbReference type="ARBA" id="ARBA00022679"/>
    </source>
</evidence>
<comment type="function">
    <text evidence="9">DNA polymerase involved in damage-induced mutagenesis and translesion synthesis (TLS). It is not the major replicative DNA polymerase.</text>
</comment>
<comment type="caution">
    <text evidence="12">The sequence shown here is derived from an EMBL/GenBank/DDBJ whole genome shotgun (WGS) entry which is preliminary data.</text>
</comment>
<dbReference type="HAMAP" id="MF_01902">
    <property type="entry name" value="DNApol_error_prone"/>
    <property type="match status" value="1"/>
</dbReference>
<dbReference type="SMART" id="SM00481">
    <property type="entry name" value="POLIIIAc"/>
    <property type="match status" value="1"/>
</dbReference>
<sequence>MAFGNPPIPWHELERRLSGRPAPPADTPADTERGGHGVQVEPDGGDSPAWSRKRPAYQPPPSTPIASQPASGSPSSARVPYAELHAHSVFSFLDGSCDPEQLVEEAASLGLQALALTDHDGMYGVARFAEAAEAVGMPTVFGAELNLGIAPGATQAERATTARVGVEDPPGSHLLVLARNPTGYASLCRAISLAQLRGGVKGRPRYDLDELAELSNDNWLVLTGCRKGTVRQALETGPAGNGFGTFALDPARQALRELTDRFGRHNVAVELSHALEPLADERYAALAELAGEQHLQLVASTAAHYAAPAQHRLATAVAAVRARTSMDALDGWLPAWAGQHLRSGAEMAARFRHHPGAVSAAARLGRELAFPLRLIAPNLPPFPVPPGHDESSYLRELAHTGARNRYGPRGPDTEVAYRQIEHELQIIDTLGFPGYFLVVWELTQFCARRGILCQGRGSAANSAVCYAIGITAVDAVGYGLLFERFLAPERDGPPDIDLDIESDRREEVIQHVYEIHGRQHAAQVANVITYRPRSAVRDIARALGYSPGQQDAWSKQLGSADFGGSLRQGDTDGVPEQVLNLAAELQNAPRHLGIHSGGMVLCDRPVIEVCPVEWARMPGRTVLQWDKDDCAVTGLVKFDLLGLGMLSALKYCFDLVEQWHGIRYGLHQIPPEDPLVYDMLCAADTIGVFQVESRAQMATLPRLKPRTFYDLVIEIALIRPGPIQGDAVHPYIRRRNGLEPVTYPHPTLEPALRKTLGIPLFQEQLMQLAITAAGCTPAEADQVRRAMGSKRSHERMEALRTRLYDGMAANGITGAVADDIYTKIRAFAAFGFAESHSISFAFLVYASSWLKLYHPAAFCAALLNAQPMGFYSPQSLVHDAKRHGVTVHGPDINTSPGQPAGLEHPQPTAQTAQPRYLGPGPEQPAVRLGLASIRTISKDLARRIVADRNTAGPYASMTELSRRVGLSTEQLEALATAGAFQSLGTTRRQALWAAGAAADHRPGQLNLASPSEHSIPPLPDMTGPEQLMADLWALGITRDHYPTAVIRDRLTTLGVTPVNQLRRLPDRTRVTIGGIVTHRQRPATARGTIFINLEDEYGMINVICDPVIWQRHRRIARESGGLLIRGMLEHTDGVLNVLAERIEKLNLGLRTTSRDFR</sequence>
<keyword evidence="5 9" id="KW-0227">DNA damage</keyword>